<feature type="transmembrane region" description="Helical" evidence="1">
    <location>
        <begin position="70"/>
        <end position="89"/>
    </location>
</feature>
<protein>
    <submittedName>
        <fullName evidence="2">Uncharacterized protein</fullName>
    </submittedName>
</protein>
<dbReference type="AlphaFoldDB" id="A0A8D9A349"/>
<organism evidence="2">
    <name type="scientific">Cacopsylla melanoneura</name>
    <dbReference type="NCBI Taxonomy" id="428564"/>
    <lineage>
        <taxon>Eukaryota</taxon>
        <taxon>Metazoa</taxon>
        <taxon>Ecdysozoa</taxon>
        <taxon>Arthropoda</taxon>
        <taxon>Hexapoda</taxon>
        <taxon>Insecta</taxon>
        <taxon>Pterygota</taxon>
        <taxon>Neoptera</taxon>
        <taxon>Paraneoptera</taxon>
        <taxon>Hemiptera</taxon>
        <taxon>Sternorrhyncha</taxon>
        <taxon>Psylloidea</taxon>
        <taxon>Psyllidae</taxon>
        <taxon>Psyllinae</taxon>
        <taxon>Cacopsylla</taxon>
    </lineage>
</organism>
<name>A0A8D9A349_9HEMI</name>
<feature type="transmembrane region" description="Helical" evidence="1">
    <location>
        <begin position="40"/>
        <end position="64"/>
    </location>
</feature>
<keyword evidence="1" id="KW-0472">Membrane</keyword>
<proteinExistence type="predicted"/>
<evidence type="ECO:0000256" key="1">
    <source>
        <dbReference type="SAM" id="Phobius"/>
    </source>
</evidence>
<keyword evidence="1" id="KW-1133">Transmembrane helix</keyword>
<reference evidence="2" key="1">
    <citation type="submission" date="2021-05" db="EMBL/GenBank/DDBJ databases">
        <authorList>
            <person name="Alioto T."/>
            <person name="Alioto T."/>
            <person name="Gomez Garrido J."/>
        </authorList>
    </citation>
    <scope>NUCLEOTIDE SEQUENCE</scope>
</reference>
<keyword evidence="1" id="KW-0812">Transmembrane</keyword>
<evidence type="ECO:0000313" key="2">
    <source>
        <dbReference type="EMBL" id="CAG6758102.1"/>
    </source>
</evidence>
<dbReference type="EMBL" id="HBUF01548746">
    <property type="protein sequence ID" value="CAG6758102.1"/>
    <property type="molecule type" value="Transcribed_RNA"/>
</dbReference>
<accession>A0A8D9A349</accession>
<sequence>MYILNILEPSRVKDFKQKHISTKSPPLFVFSIHFSHAITAFSNLTGVIVNSILSICFVLLLISFLQCCHYVWFCHSSVAIMTGFVYMCVRFITEQNLPPYCFYIRQLFI</sequence>